<dbReference type="EMBL" id="NBNE01012320">
    <property type="protein sequence ID" value="OWY95916.1"/>
    <property type="molecule type" value="Genomic_DNA"/>
</dbReference>
<feature type="non-terminal residue" evidence="3">
    <location>
        <position position="1"/>
    </location>
</feature>
<protein>
    <submittedName>
        <fullName evidence="3">Oxidoreductase</fullName>
    </submittedName>
</protein>
<dbReference type="GO" id="GO:0003677">
    <property type="term" value="F:DNA binding"/>
    <property type="evidence" value="ECO:0007669"/>
    <property type="project" value="UniProtKB-KW"/>
</dbReference>
<dbReference type="Pfam" id="PF07282">
    <property type="entry name" value="Cas12f1-like_TNB"/>
    <property type="match status" value="1"/>
</dbReference>
<proteinExistence type="predicted"/>
<evidence type="ECO:0000313" key="4">
    <source>
        <dbReference type="Proteomes" id="UP000198211"/>
    </source>
</evidence>
<evidence type="ECO:0000256" key="1">
    <source>
        <dbReference type="ARBA" id="ARBA00023125"/>
    </source>
</evidence>
<dbReference type="STRING" id="4795.A0A225UTP3"/>
<keyword evidence="1" id="KW-0238">DNA-binding</keyword>
<comment type="caution">
    <text evidence="3">The sequence shown here is derived from an EMBL/GenBank/DDBJ whole genome shotgun (WGS) entry which is preliminary data.</text>
</comment>
<name>A0A225UTP3_9STRA</name>
<dbReference type="Proteomes" id="UP000198211">
    <property type="component" value="Unassembled WGS sequence"/>
</dbReference>
<feature type="domain" description="Cas12f1-like TNB" evidence="2">
    <location>
        <begin position="134"/>
        <end position="176"/>
    </location>
</feature>
<dbReference type="InterPro" id="IPR010095">
    <property type="entry name" value="Cas12f1-like_TNB"/>
</dbReference>
<accession>A0A225UTP3</accession>
<gene>
    <name evidence="3" type="ORF">PHMEG_00033949</name>
</gene>
<dbReference type="AlphaFoldDB" id="A0A225UTP3"/>
<organism evidence="3 4">
    <name type="scientific">Phytophthora megakarya</name>
    <dbReference type="NCBI Taxonomy" id="4795"/>
    <lineage>
        <taxon>Eukaryota</taxon>
        <taxon>Sar</taxon>
        <taxon>Stramenopiles</taxon>
        <taxon>Oomycota</taxon>
        <taxon>Peronosporomycetes</taxon>
        <taxon>Peronosporales</taxon>
        <taxon>Peronosporaceae</taxon>
        <taxon>Phytophthora</taxon>
    </lineage>
</organism>
<dbReference type="OrthoDB" id="430436at2759"/>
<sequence>GATGAVGHDLVAELALPQVSDTLARREIPETQWGNTFPSMDLPVARSKLEIIPVNFEELHRDWKKLPVDVDVAFSCLRTTRQNAGSASPETSAAVQKRKIRGPTARAMLAQGSLPRQDAPKVQVGARVRMAGREEYTSKTCSGCGVISNNLGGSEAFRCSSCRAVFDRDVNAARNIFHKIMGLL</sequence>
<evidence type="ECO:0000259" key="2">
    <source>
        <dbReference type="Pfam" id="PF07282"/>
    </source>
</evidence>
<dbReference type="Gene3D" id="3.40.50.720">
    <property type="entry name" value="NAD(P)-binding Rossmann-like Domain"/>
    <property type="match status" value="1"/>
</dbReference>
<evidence type="ECO:0000313" key="3">
    <source>
        <dbReference type="EMBL" id="OWY95916.1"/>
    </source>
</evidence>
<reference evidence="4" key="1">
    <citation type="submission" date="2017-03" db="EMBL/GenBank/DDBJ databases">
        <title>Phytopthora megakarya and P. palmivora, two closely related causual agents of cacao black pod achieved similar genome size and gene model numbers by different mechanisms.</title>
        <authorList>
            <person name="Ali S."/>
            <person name="Shao J."/>
            <person name="Larry D.J."/>
            <person name="Kronmiller B."/>
            <person name="Shen D."/>
            <person name="Strem M.D."/>
            <person name="Melnick R.L."/>
            <person name="Guiltinan M.J."/>
            <person name="Tyler B.M."/>
            <person name="Meinhardt L.W."/>
            <person name="Bailey B.A."/>
        </authorList>
    </citation>
    <scope>NUCLEOTIDE SEQUENCE [LARGE SCALE GENOMIC DNA]</scope>
    <source>
        <strain evidence="4">zdho120</strain>
    </source>
</reference>
<keyword evidence="4" id="KW-1185">Reference proteome</keyword>